<dbReference type="InterPro" id="IPR037171">
    <property type="entry name" value="NagB/RpiA_transferase-like"/>
</dbReference>
<sequence length="341" mass="37589">MIDTIEWIDKKVKIIDQTKLPDELEYIYCQDVNTLREAICSLKVRGAPALGIAAALGLVLGIQNSPADDYPTFKEEMKKVIDLLASSRPTAVNLFHSLKRMADCAEKNKQKKIEEIKDILEEEALKIIEEDRLCNRRIGKNGASLINDGETILTHCNAGALATADYGTALGIIYTAKKEGKRIKVYADETRPLLQGARLTAWELLQEGIETVLICDNMAGEVMRQGRIDKVIVGADRVAANGDVANKIGTYSLAVLAKENMIPFYVACPFSSIDPSLLDGEAIPIEQRDVSEVKEMLGKRTAPEGVDAYNPAFDITQAKYITGIITERGICEPPYQESLKQ</sequence>
<name>A0A0F9HIT1_9ZZZZ</name>
<gene>
    <name evidence="2" type="ORF">LCGC14_2058710</name>
</gene>
<keyword evidence="1" id="KW-0413">Isomerase</keyword>
<comment type="caution">
    <text evidence="2">The sequence shown here is derived from an EMBL/GenBank/DDBJ whole genome shotgun (WGS) entry which is preliminary data.</text>
</comment>
<dbReference type="InterPro" id="IPR027363">
    <property type="entry name" value="M1Pi_N"/>
</dbReference>
<dbReference type="PANTHER" id="PTHR43475:SF1">
    <property type="entry name" value="METHYLTHIORIBOSE-1-PHOSPHATE ISOMERASE"/>
    <property type="match status" value="1"/>
</dbReference>
<dbReference type="InterPro" id="IPR005251">
    <property type="entry name" value="IF-M1Pi"/>
</dbReference>
<dbReference type="FunFam" id="3.40.50.10470:FF:000006">
    <property type="entry name" value="Methylthioribose-1-phosphate isomerase"/>
    <property type="match status" value="1"/>
</dbReference>
<evidence type="ECO:0008006" key="3">
    <source>
        <dbReference type="Google" id="ProtNLM"/>
    </source>
</evidence>
<dbReference type="InterPro" id="IPR000649">
    <property type="entry name" value="IF-2B-related"/>
</dbReference>
<dbReference type="NCBIfam" id="NF004326">
    <property type="entry name" value="PRK05720.1"/>
    <property type="match status" value="1"/>
</dbReference>
<dbReference type="Gene3D" id="1.20.120.420">
    <property type="entry name" value="translation initiation factor eif-2b, domain 1"/>
    <property type="match status" value="1"/>
</dbReference>
<evidence type="ECO:0000256" key="1">
    <source>
        <dbReference type="ARBA" id="ARBA00023235"/>
    </source>
</evidence>
<dbReference type="PANTHER" id="PTHR43475">
    <property type="entry name" value="METHYLTHIORIBOSE-1-PHOSPHATE ISOMERASE"/>
    <property type="match status" value="1"/>
</dbReference>
<accession>A0A0F9HIT1</accession>
<dbReference type="NCBIfam" id="TIGR00524">
    <property type="entry name" value="eIF-2B_rel"/>
    <property type="match status" value="1"/>
</dbReference>
<dbReference type="Pfam" id="PF01008">
    <property type="entry name" value="IF-2B"/>
    <property type="match status" value="1"/>
</dbReference>
<dbReference type="EMBL" id="LAZR01024463">
    <property type="protein sequence ID" value="KKL75057.1"/>
    <property type="molecule type" value="Genomic_DNA"/>
</dbReference>
<dbReference type="GO" id="GO:0046523">
    <property type="term" value="F:S-methyl-5-thioribose-1-phosphate isomerase activity"/>
    <property type="evidence" value="ECO:0007669"/>
    <property type="project" value="TreeGrafter"/>
</dbReference>
<dbReference type="HAMAP" id="MF_01678">
    <property type="entry name" value="Salvage_MtnA"/>
    <property type="match status" value="1"/>
</dbReference>
<organism evidence="2">
    <name type="scientific">marine sediment metagenome</name>
    <dbReference type="NCBI Taxonomy" id="412755"/>
    <lineage>
        <taxon>unclassified sequences</taxon>
        <taxon>metagenomes</taxon>
        <taxon>ecological metagenomes</taxon>
    </lineage>
</organism>
<dbReference type="FunFam" id="1.20.120.420:FF:000003">
    <property type="entry name" value="Methylthioribose-1-phosphate isomerase"/>
    <property type="match status" value="1"/>
</dbReference>
<reference evidence="2" key="1">
    <citation type="journal article" date="2015" name="Nature">
        <title>Complex archaea that bridge the gap between prokaryotes and eukaryotes.</title>
        <authorList>
            <person name="Spang A."/>
            <person name="Saw J.H."/>
            <person name="Jorgensen S.L."/>
            <person name="Zaremba-Niedzwiedzka K."/>
            <person name="Martijn J."/>
            <person name="Lind A.E."/>
            <person name="van Eijk R."/>
            <person name="Schleper C."/>
            <person name="Guy L."/>
            <person name="Ettema T.J."/>
        </authorList>
    </citation>
    <scope>NUCLEOTIDE SEQUENCE</scope>
</reference>
<dbReference type="InterPro" id="IPR011559">
    <property type="entry name" value="Initiation_fac_2B_a/b/d"/>
</dbReference>
<dbReference type="GO" id="GO:0019509">
    <property type="term" value="P:L-methionine salvage from methylthioadenosine"/>
    <property type="evidence" value="ECO:0007669"/>
    <property type="project" value="TreeGrafter"/>
</dbReference>
<evidence type="ECO:0000313" key="2">
    <source>
        <dbReference type="EMBL" id="KKL75057.1"/>
    </source>
</evidence>
<dbReference type="SUPFAM" id="SSF100950">
    <property type="entry name" value="NagB/RpiA/CoA transferase-like"/>
    <property type="match status" value="1"/>
</dbReference>
<dbReference type="AlphaFoldDB" id="A0A0F9HIT1"/>
<dbReference type="InterPro" id="IPR042529">
    <property type="entry name" value="IF_2B-like_C"/>
</dbReference>
<protein>
    <recommendedName>
        <fullName evidence="3">S-methyl-5-thioribose-1-phosphate isomerase</fullName>
    </recommendedName>
</protein>
<dbReference type="NCBIfam" id="TIGR00512">
    <property type="entry name" value="salvage_mtnA"/>
    <property type="match status" value="1"/>
</dbReference>
<proteinExistence type="inferred from homology"/>
<dbReference type="Gene3D" id="3.40.50.10470">
    <property type="entry name" value="Translation initiation factor eif-2b, domain 2"/>
    <property type="match status" value="1"/>
</dbReference>